<dbReference type="InterPro" id="IPR052511">
    <property type="entry name" value="ATP-dep_Helicase"/>
</dbReference>
<dbReference type="InterPro" id="IPR001650">
    <property type="entry name" value="Helicase_C-like"/>
</dbReference>
<dbReference type="PROSITE" id="PS51192">
    <property type="entry name" value="HELICASE_ATP_BIND_1"/>
    <property type="match status" value="1"/>
</dbReference>
<dbReference type="Pfam" id="PF00271">
    <property type="entry name" value="Helicase_C"/>
    <property type="match status" value="1"/>
</dbReference>
<name>A0A2N6PGM4_9MICO</name>
<dbReference type="GO" id="GO:0003677">
    <property type="term" value="F:DNA binding"/>
    <property type="evidence" value="ECO:0007669"/>
    <property type="project" value="InterPro"/>
</dbReference>
<reference evidence="3 4" key="1">
    <citation type="submission" date="2017-09" db="EMBL/GenBank/DDBJ databases">
        <title>Bacterial strain isolated from the female urinary microbiota.</title>
        <authorList>
            <person name="Thomas-White K."/>
            <person name="Kumar N."/>
            <person name="Forster S."/>
            <person name="Putonti C."/>
            <person name="Lawley T."/>
            <person name="Wolfe A.J."/>
        </authorList>
    </citation>
    <scope>NUCLEOTIDE SEQUENCE [LARGE SCALE GENOMIC DNA]</scope>
    <source>
        <strain evidence="3 4">UMB0680</strain>
    </source>
</reference>
<dbReference type="CDD" id="cd18799">
    <property type="entry name" value="SF2_C_EcoAI-like"/>
    <property type="match status" value="1"/>
</dbReference>
<dbReference type="SMART" id="SM00487">
    <property type="entry name" value="DEXDc"/>
    <property type="match status" value="1"/>
</dbReference>
<dbReference type="InterPro" id="IPR027417">
    <property type="entry name" value="P-loop_NTPase"/>
</dbReference>
<dbReference type="EMBL" id="PNFZ01000004">
    <property type="protein sequence ID" value="PMB97835.1"/>
    <property type="molecule type" value="Genomic_DNA"/>
</dbReference>
<keyword evidence="4" id="KW-1185">Reference proteome</keyword>
<evidence type="ECO:0000259" key="1">
    <source>
        <dbReference type="PROSITE" id="PS51192"/>
    </source>
</evidence>
<dbReference type="InterPro" id="IPR021835">
    <property type="entry name" value="DUF3427"/>
</dbReference>
<dbReference type="PROSITE" id="PS51194">
    <property type="entry name" value="HELICASE_CTER"/>
    <property type="match status" value="1"/>
</dbReference>
<dbReference type="Pfam" id="PF11907">
    <property type="entry name" value="DUF3427"/>
    <property type="match status" value="1"/>
</dbReference>
<dbReference type="OrthoDB" id="9776021at2"/>
<organism evidence="3 4">
    <name type="scientific">Brevibacterium luteolum</name>
    <dbReference type="NCBI Taxonomy" id="199591"/>
    <lineage>
        <taxon>Bacteria</taxon>
        <taxon>Bacillati</taxon>
        <taxon>Actinomycetota</taxon>
        <taxon>Actinomycetes</taxon>
        <taxon>Micrococcales</taxon>
        <taxon>Brevibacteriaceae</taxon>
        <taxon>Brevibacterium</taxon>
    </lineage>
</organism>
<dbReference type="PANTHER" id="PTHR47962">
    <property type="entry name" value="ATP-DEPENDENT HELICASE LHR-RELATED-RELATED"/>
    <property type="match status" value="1"/>
</dbReference>
<feature type="domain" description="Helicase C-terminal" evidence="2">
    <location>
        <begin position="557"/>
        <end position="714"/>
    </location>
</feature>
<dbReference type="SMART" id="SM00490">
    <property type="entry name" value="HELICc"/>
    <property type="match status" value="1"/>
</dbReference>
<dbReference type="InterPro" id="IPR014001">
    <property type="entry name" value="Helicase_ATP-bd"/>
</dbReference>
<dbReference type="CDD" id="cd09203">
    <property type="entry name" value="PLDc_N_DEXD_b1"/>
    <property type="match status" value="1"/>
</dbReference>
<dbReference type="Pfam" id="PF04851">
    <property type="entry name" value="ResIII"/>
    <property type="match status" value="1"/>
</dbReference>
<dbReference type="InterPro" id="IPR006935">
    <property type="entry name" value="Helicase/UvrB_N"/>
</dbReference>
<evidence type="ECO:0000313" key="4">
    <source>
        <dbReference type="Proteomes" id="UP000235703"/>
    </source>
</evidence>
<dbReference type="InterPro" id="IPR025202">
    <property type="entry name" value="PLD-like_dom"/>
</dbReference>
<comment type="caution">
    <text evidence="3">The sequence shown here is derived from an EMBL/GenBank/DDBJ whole genome shotgun (WGS) entry which is preliminary data.</text>
</comment>
<dbReference type="GO" id="GO:0005524">
    <property type="term" value="F:ATP binding"/>
    <property type="evidence" value="ECO:0007669"/>
    <property type="project" value="InterPro"/>
</dbReference>
<protein>
    <submittedName>
        <fullName evidence="3">DUF3427 domain-containing protein</fullName>
    </submittedName>
</protein>
<dbReference type="Gene3D" id="3.30.870.10">
    <property type="entry name" value="Endonuclease Chain A"/>
    <property type="match status" value="1"/>
</dbReference>
<dbReference type="Pfam" id="PF13091">
    <property type="entry name" value="PLDc_2"/>
    <property type="match status" value="1"/>
</dbReference>
<feature type="domain" description="Helicase ATP-binding" evidence="1">
    <location>
        <begin position="337"/>
        <end position="497"/>
    </location>
</feature>
<gene>
    <name evidence="3" type="ORF">CJ198_08340</name>
</gene>
<accession>A0A2N6PGM4</accession>
<evidence type="ECO:0000259" key="2">
    <source>
        <dbReference type="PROSITE" id="PS51194"/>
    </source>
</evidence>
<dbReference type="CDD" id="cd18032">
    <property type="entry name" value="DEXHc_RE_I_III_res"/>
    <property type="match status" value="1"/>
</dbReference>
<dbReference type="PANTHER" id="PTHR47962:SF7">
    <property type="entry name" value="MITOCHONDRIAL ATP-DEPENDENT HELICASE IRC3-RELATED"/>
    <property type="match status" value="1"/>
</dbReference>
<dbReference type="AlphaFoldDB" id="A0A2N6PGM4"/>
<dbReference type="SUPFAM" id="SSF52540">
    <property type="entry name" value="P-loop containing nucleoside triphosphate hydrolases"/>
    <property type="match status" value="1"/>
</dbReference>
<dbReference type="Proteomes" id="UP000235703">
    <property type="component" value="Unassembled WGS sequence"/>
</dbReference>
<dbReference type="GO" id="GO:0016887">
    <property type="term" value="F:ATP hydrolysis activity"/>
    <property type="evidence" value="ECO:0007669"/>
    <property type="project" value="TreeGrafter"/>
</dbReference>
<sequence length="1066" mass="118326">MTVGDPRSGTGAGSPDGLVIGLHERVLERRLQELIDHRADARAVIEAVDEADAPHVLSRHVAGHLASALADAEEDDRVDLVNRILRLLPENPDVVLDGPHQLLSFYPSDAETPSRPTTPLSDVALLTNSPRDPQLGTELKRELASADRVDLLCAFVKWSGIRLLERELAQLRDRGVPLRILTTTYIGATDRKALDRLADEYGAEIRINYETRSTRLHAKAWLFYRETGFDTGYVGSSNLSRAALVDGLEWNVRISRSATPSLVEKFTATFDSYWNAPEFAPYDPQRDATRLDAALREARGGPAGAAAGTSAGDIDTTLLDVRPYPHQQIMLNDLAAERETHDRHRNLLVAATGTGKTVIAALDYARLAGADRRGRGSRPSLLFVVHRAEILKQALHTYRDVLKDGSFGELFVDGHRPTDGTHIFASIQSIGRSAQLQQWARDHFDIIVIDEFHHAEAPSYRRLLDWFEPRELLGLTATPERTDGVDMAAEFFSGRTASELRLWDALEADLLVPFHYFGIADNTDLSSITFQRGSYDTTELSKLYTGNDARTRMIIAALTDTVVDVSTIRALGFCVSIAHAVYMARKFTEVGIVSYAITSETSRADRAELLNRFRAGEIRCLFTVDIFNEGVDIPAVDTVLMLRPTQSATIFLQQLGRGLRRAPDKSVLTVLDFVGHQNAQFRFDLKLRALTGASRRRLQRDVQQGFPFLPAGSQIVLDKVAEEEILSSLKSTLNLSTRDLVRDVANHKPADTSAAEYSLAAYLHEADRGLADIYGGSGPRAFGGQQRARSWSALKDWSFPQARLALGDDEVALLSRMRAFTHIDDNERIDRYRELLDGTLPSDDALAADPYAAMLFYQLRPTAPAGEIADTIRRVRRMPAIASELRDLLEVCEQQARTLPQPLAGLERVPVRSHSRYTREELLAGFGLGTTQQGIAPGNMREGVKWIPAAQTDVLLVTLKKSESDYSPTTLYRDYAISETLFHWESQNATSPESPTGQRYIHHRQQGSHVVLFVRAAKEGDLGTEPYICLGTVDYVQHSGSRPMQIEWKLERAMPAEMLVAARAVA</sequence>
<dbReference type="Gene3D" id="3.40.50.300">
    <property type="entry name" value="P-loop containing nucleotide triphosphate hydrolases"/>
    <property type="match status" value="2"/>
</dbReference>
<dbReference type="SUPFAM" id="SSF56024">
    <property type="entry name" value="Phospholipase D/nuclease"/>
    <property type="match status" value="1"/>
</dbReference>
<dbReference type="RefSeq" id="WP_102162183.1">
    <property type="nucleotide sequence ID" value="NZ_PNFZ01000004.1"/>
</dbReference>
<evidence type="ECO:0000313" key="3">
    <source>
        <dbReference type="EMBL" id="PMB97835.1"/>
    </source>
</evidence>
<proteinExistence type="predicted"/>